<evidence type="ECO:0000313" key="4">
    <source>
        <dbReference type="Proteomes" id="UP001153292"/>
    </source>
</evidence>
<sequence>MVKQWLLIAFLLHRCSGYYPPHSPPVMGRIARYQADILMNMTYYLCKDATIKLWHADRVQQRYLGTLSYELGVITASIQDIFRRMLNTYRKYSNLTNFRFGQYYAEEIISAYHIVKGDFNALKMQRTMFMDVLNAHYERMKMPPTTRSRGRRIRGPRGRRAGHPSLRDPEYVYKNMMKYQHWTDAREYAREMGLSDLE</sequence>
<feature type="compositionally biased region" description="Basic residues" evidence="1">
    <location>
        <begin position="148"/>
        <end position="162"/>
    </location>
</feature>
<proteinExistence type="predicted"/>
<dbReference type="EMBL" id="OU963920">
    <property type="protein sequence ID" value="CAH0404124.1"/>
    <property type="molecule type" value="Genomic_DNA"/>
</dbReference>
<evidence type="ECO:0000313" key="3">
    <source>
        <dbReference type="EMBL" id="CAH0404124.1"/>
    </source>
</evidence>
<feature type="signal peptide" evidence="2">
    <location>
        <begin position="1"/>
        <end position="17"/>
    </location>
</feature>
<gene>
    <name evidence="3" type="ORF">CHILSU_LOCUS7436</name>
</gene>
<name>A0ABN8BCR9_CHISP</name>
<feature type="region of interest" description="Disordered" evidence="1">
    <location>
        <begin position="143"/>
        <end position="165"/>
    </location>
</feature>
<feature type="chain" id="PRO_5045314439" evidence="2">
    <location>
        <begin position="18"/>
        <end position="198"/>
    </location>
</feature>
<organism evidence="3 4">
    <name type="scientific">Chilo suppressalis</name>
    <name type="common">Asiatic rice borer moth</name>
    <dbReference type="NCBI Taxonomy" id="168631"/>
    <lineage>
        <taxon>Eukaryota</taxon>
        <taxon>Metazoa</taxon>
        <taxon>Ecdysozoa</taxon>
        <taxon>Arthropoda</taxon>
        <taxon>Hexapoda</taxon>
        <taxon>Insecta</taxon>
        <taxon>Pterygota</taxon>
        <taxon>Neoptera</taxon>
        <taxon>Endopterygota</taxon>
        <taxon>Lepidoptera</taxon>
        <taxon>Glossata</taxon>
        <taxon>Ditrysia</taxon>
        <taxon>Pyraloidea</taxon>
        <taxon>Crambidae</taxon>
        <taxon>Crambinae</taxon>
        <taxon>Chilo</taxon>
    </lineage>
</organism>
<protein>
    <submittedName>
        <fullName evidence="3">Uncharacterized protein</fullName>
    </submittedName>
</protein>
<accession>A0ABN8BCR9</accession>
<evidence type="ECO:0000256" key="1">
    <source>
        <dbReference type="SAM" id="MobiDB-lite"/>
    </source>
</evidence>
<evidence type="ECO:0000256" key="2">
    <source>
        <dbReference type="SAM" id="SignalP"/>
    </source>
</evidence>
<dbReference type="Proteomes" id="UP001153292">
    <property type="component" value="Chromosome 27"/>
</dbReference>
<keyword evidence="4" id="KW-1185">Reference proteome</keyword>
<reference evidence="3" key="1">
    <citation type="submission" date="2021-12" db="EMBL/GenBank/DDBJ databases">
        <authorList>
            <person name="King R."/>
        </authorList>
    </citation>
    <scope>NUCLEOTIDE SEQUENCE</scope>
</reference>
<keyword evidence="2" id="KW-0732">Signal</keyword>